<dbReference type="EMBL" id="KN817695">
    <property type="protein sequence ID" value="KJA14084.1"/>
    <property type="molecule type" value="Genomic_DNA"/>
</dbReference>
<reference evidence="2" key="1">
    <citation type="submission" date="2014-04" db="EMBL/GenBank/DDBJ databases">
        <title>Evolutionary Origins and Diversification of the Mycorrhizal Mutualists.</title>
        <authorList>
            <consortium name="DOE Joint Genome Institute"/>
            <consortium name="Mycorrhizal Genomics Consortium"/>
            <person name="Kohler A."/>
            <person name="Kuo A."/>
            <person name="Nagy L.G."/>
            <person name="Floudas D."/>
            <person name="Copeland A."/>
            <person name="Barry K.W."/>
            <person name="Cichocki N."/>
            <person name="Veneault-Fourrey C."/>
            <person name="LaButti K."/>
            <person name="Lindquist E.A."/>
            <person name="Lipzen A."/>
            <person name="Lundell T."/>
            <person name="Morin E."/>
            <person name="Murat C."/>
            <person name="Riley R."/>
            <person name="Ohm R."/>
            <person name="Sun H."/>
            <person name="Tunlid A."/>
            <person name="Henrissat B."/>
            <person name="Grigoriev I.V."/>
            <person name="Hibbett D.S."/>
            <person name="Martin F."/>
        </authorList>
    </citation>
    <scope>NUCLEOTIDE SEQUENCE [LARGE SCALE GENOMIC DNA]</scope>
    <source>
        <strain evidence="2">FD-334 SS-4</strain>
    </source>
</reference>
<dbReference type="AlphaFoldDB" id="A0A0D2N4G2"/>
<organism evidence="1 2">
    <name type="scientific">Hypholoma sublateritium (strain FD-334 SS-4)</name>
    <dbReference type="NCBI Taxonomy" id="945553"/>
    <lineage>
        <taxon>Eukaryota</taxon>
        <taxon>Fungi</taxon>
        <taxon>Dikarya</taxon>
        <taxon>Basidiomycota</taxon>
        <taxon>Agaricomycotina</taxon>
        <taxon>Agaricomycetes</taxon>
        <taxon>Agaricomycetidae</taxon>
        <taxon>Agaricales</taxon>
        <taxon>Agaricineae</taxon>
        <taxon>Strophariaceae</taxon>
        <taxon>Hypholoma</taxon>
    </lineage>
</organism>
<gene>
    <name evidence="1" type="ORF">HYPSUDRAFT_59553</name>
</gene>
<proteinExistence type="predicted"/>
<dbReference type="Proteomes" id="UP000054270">
    <property type="component" value="Unassembled WGS sequence"/>
</dbReference>
<evidence type="ECO:0000313" key="1">
    <source>
        <dbReference type="EMBL" id="KJA14084.1"/>
    </source>
</evidence>
<keyword evidence="2" id="KW-1185">Reference proteome</keyword>
<name>A0A0D2N4G2_HYPSF</name>
<sequence>MDAITDQFREQISLYIERQKMEILSDYEEKEPETAANHKKMVDAAAEELRKIVRNNIEAALVVEEQQVLNDARKDMHQNIVKRLRRSYDRKVKDLHDKLTEINLFNDRMQHVITALREQL</sequence>
<evidence type="ECO:0000313" key="2">
    <source>
        <dbReference type="Proteomes" id="UP000054270"/>
    </source>
</evidence>
<protein>
    <submittedName>
        <fullName evidence="1">Uncharacterized protein</fullName>
    </submittedName>
</protein>
<accession>A0A0D2N4G2</accession>